<dbReference type="Proteomes" id="UP000031668">
    <property type="component" value="Unassembled WGS sequence"/>
</dbReference>
<dbReference type="GO" id="GO:0005524">
    <property type="term" value="F:ATP binding"/>
    <property type="evidence" value="ECO:0007669"/>
    <property type="project" value="InterPro"/>
</dbReference>
<dbReference type="GO" id="GO:0030833">
    <property type="term" value="P:regulation of actin filament polymerization"/>
    <property type="evidence" value="ECO:0007669"/>
    <property type="project" value="InterPro"/>
</dbReference>
<dbReference type="GO" id="GO:0005737">
    <property type="term" value="C:cytoplasm"/>
    <property type="evidence" value="ECO:0007669"/>
    <property type="project" value="UniProtKB-UniRule"/>
</dbReference>
<evidence type="ECO:0000313" key="3">
    <source>
        <dbReference type="EMBL" id="KII70715.1"/>
    </source>
</evidence>
<gene>
    <name evidence="3" type="ORF">RF11_09050</name>
</gene>
<dbReference type="Pfam" id="PF05994">
    <property type="entry name" value="FragX_IP"/>
    <property type="match status" value="1"/>
</dbReference>
<name>A0A0C2N303_THEKT</name>
<dbReference type="AlphaFoldDB" id="A0A0C2N303"/>
<dbReference type="PIRSF" id="PIRSF008153">
    <property type="entry name" value="FMR1_interacting"/>
    <property type="match status" value="1"/>
</dbReference>
<dbReference type="PANTHER" id="PTHR12195">
    <property type="entry name" value="CYTOPLASMIC FMR1-INTERACTING PROTEIN-RELATED"/>
    <property type="match status" value="1"/>
</dbReference>
<dbReference type="OMA" id="DQPNRVE"/>
<evidence type="ECO:0000313" key="4">
    <source>
        <dbReference type="Proteomes" id="UP000031668"/>
    </source>
</evidence>
<dbReference type="EMBL" id="JWZT01001987">
    <property type="protein sequence ID" value="KII70715.1"/>
    <property type="molecule type" value="Genomic_DNA"/>
</dbReference>
<keyword evidence="4" id="KW-1185">Reference proteome</keyword>
<dbReference type="PRINTS" id="PR01698">
    <property type="entry name" value="CYTOFMRPINTP"/>
</dbReference>
<evidence type="ECO:0000256" key="1">
    <source>
        <dbReference type="PIRNR" id="PIRNR008153"/>
    </source>
</evidence>
<reference evidence="3 4" key="1">
    <citation type="journal article" date="2014" name="Genome Biol. Evol.">
        <title>The genome of the myxosporean Thelohanellus kitauei shows adaptations to nutrient acquisition within its fish host.</title>
        <authorList>
            <person name="Yang Y."/>
            <person name="Xiong J."/>
            <person name="Zhou Z."/>
            <person name="Huo F."/>
            <person name="Miao W."/>
            <person name="Ran C."/>
            <person name="Liu Y."/>
            <person name="Zhang J."/>
            <person name="Feng J."/>
            <person name="Wang M."/>
            <person name="Wang M."/>
            <person name="Wang L."/>
            <person name="Yao B."/>
        </authorList>
    </citation>
    <scope>NUCLEOTIDE SEQUENCE [LARGE SCALE GENOMIC DNA]</scope>
    <source>
        <strain evidence="3">Wuqing</strain>
    </source>
</reference>
<comment type="caution">
    <text evidence="3">The sequence shown here is derived from an EMBL/GenBank/DDBJ whole genome shotgun (WGS) entry which is preliminary data.</text>
</comment>
<organism evidence="3 4">
    <name type="scientific">Thelohanellus kitauei</name>
    <name type="common">Myxosporean</name>
    <dbReference type="NCBI Taxonomy" id="669202"/>
    <lineage>
        <taxon>Eukaryota</taxon>
        <taxon>Metazoa</taxon>
        <taxon>Cnidaria</taxon>
        <taxon>Myxozoa</taxon>
        <taxon>Myxosporea</taxon>
        <taxon>Bivalvulida</taxon>
        <taxon>Platysporina</taxon>
        <taxon>Myxobolidae</taxon>
        <taxon>Thelohanellus</taxon>
    </lineage>
</organism>
<dbReference type="OrthoDB" id="10265867at2759"/>
<keyword evidence="1" id="KW-0963">Cytoplasm</keyword>
<dbReference type="PROSITE" id="PS00867">
    <property type="entry name" value="CPSASE_2"/>
    <property type="match status" value="1"/>
</dbReference>
<feature type="domain" description="Carbamoyl phosphate synthase ATP-binding" evidence="2">
    <location>
        <begin position="1210"/>
        <end position="1217"/>
    </location>
</feature>
<sequence>MENNISVRIQDLEQLDITVDVPEAYSGPISVNYVCINDSNFEDYGPFCYGLNRLFYEAMLIKDVNDIMQEGIDVHVSMLYTWRSISRPFYSINVTEGDKYEFLQSQFNILIQPMKKLYALSEFIDKALKKLVEIVDTCVQQGVLKIPISEGVLTSIGRLISMLGVIDDLRSIKDSIRNDFCLFKGLIDLVKHEKESGFIRKVTQLTLFRAEPLEVTNRLKETLSADPRRYEIIYQVLELHANILENHLFFDPHRSFEIVHILLGCLTILDNQKNLANMLVRHKIPLARLDKILCQTPAISLVGDMIFKVSDMLKRTNIIFNFTLLDQLYMLKIDLEFNFVEKIPEFHVQYLGIMSELLMSFNSYTIRQSCFGLLDINTVDAQNVFESTAKALRLIGNWSYTLHQLFFCKMSHPFSRSVFYRDDENVDDYSLATRYNYSPVEKSSISRIIFLIKSMFNLLKARENLIISAINVHTYRVFQNFIRTTVHRMHQKLKKSKSSVFKTMIENIINISSDNVEIVENKRSKRSGKNYNLNERSVGPLSTQLYLTRSMLSIILNMKEAKKFIEGTFTSQIRAFLNESAMFHEMLNFSKCLDECTRLDVLWFKDYFIELSAGKHVQYPIDDSIPWIMISHLLKNLEPNSSEFTLYLMGIYDDAAEYILNKLKVRHLYDEVVSEAQLAFKQLCYHLGRLIYSKRRTEVFDRLISKSIKNTINKRLTAMNTTYPTEGNIGYQVYQHLSNLCEQRSVKFLGGRINLNTMLSQRMHHSLKESLRNCITYFENQDIHSVVLLSSLIDIYRQTHVNLSKDFELPPFEDIFREVNNNMPGCLPLITRQIIRYLVDDLAHNYSFSMITERFIRSPQIYSTKPISQPKSVSMMFIYPSKGIGNLFQDFNSIYSQFVGLEHFVDIFKLVGYSGFVAIVNEIKKCISNLLTTSLGNHLRVLQKVMPLKLSLPPVAHGITRILEFLKTSFEKLICYQQMRSGVFHNLRILGNYFLIVYMLEKAAHSQEADDLYFSTSMGGVFVADSGQNRQNQTITPTFDFIQPYVYDIFSKSSIPEKLKFMLKKANDFHQEKANCGLSLFATLFDFMDKQIVSFCKDIGPQNLAISDNGGEFYRIMNAIYYYMSLSLHEPDLSIEYIFGDGLLFGGIFLTVSLSQEDLAERSDICLHSISASKIAQPISVSKLSKSTSFKNTLRRTMRIQIPVSQENEVIEANARVVESMKRIVSKRQTILRLIMDKLSRPSKPREKSVMLFHPPSFVPPRK</sequence>
<dbReference type="InterPro" id="IPR005479">
    <property type="entry name" value="CPAse_ATP-bd"/>
</dbReference>
<comment type="similarity">
    <text evidence="1">Belongs to the CYFIP family.</text>
</comment>
<dbReference type="InterPro" id="IPR008081">
    <property type="entry name" value="Cytoplasmic_FMR1-int"/>
</dbReference>
<dbReference type="GO" id="GO:0031267">
    <property type="term" value="F:small GTPase binding"/>
    <property type="evidence" value="ECO:0007669"/>
    <property type="project" value="InterPro"/>
</dbReference>
<proteinExistence type="inferred from homology"/>
<protein>
    <recommendedName>
        <fullName evidence="1">Cytoplasmic FMR1-interacting protein</fullName>
    </recommendedName>
</protein>
<accession>A0A0C2N303</accession>
<evidence type="ECO:0000259" key="2">
    <source>
        <dbReference type="PROSITE" id="PS00867"/>
    </source>
</evidence>